<name>A0A8S5QRM0_9CAUD</name>
<dbReference type="EMBL" id="BK015712">
    <property type="protein sequence ID" value="DAE21467.1"/>
    <property type="molecule type" value="Genomic_DNA"/>
</dbReference>
<protein>
    <submittedName>
        <fullName evidence="1">Uncharacterized protein</fullName>
    </submittedName>
</protein>
<proteinExistence type="predicted"/>
<reference evidence="1" key="1">
    <citation type="journal article" date="2021" name="Proc. Natl. Acad. Sci. U.S.A.">
        <title>A Catalog of Tens of Thousands of Viruses from Human Metagenomes Reveals Hidden Associations with Chronic Diseases.</title>
        <authorList>
            <person name="Tisza M.J."/>
            <person name="Buck C.B."/>
        </authorList>
    </citation>
    <scope>NUCLEOTIDE SEQUENCE</scope>
    <source>
        <strain evidence="1">CtgXL3</strain>
    </source>
</reference>
<accession>A0A8S5QRM0</accession>
<organism evidence="1">
    <name type="scientific">Myoviridae sp. ctgXL3</name>
    <dbReference type="NCBI Taxonomy" id="2826681"/>
    <lineage>
        <taxon>Viruses</taxon>
        <taxon>Duplodnaviria</taxon>
        <taxon>Heunggongvirae</taxon>
        <taxon>Uroviricota</taxon>
        <taxon>Caudoviricetes</taxon>
    </lineage>
</organism>
<evidence type="ECO:0000313" key="1">
    <source>
        <dbReference type="EMBL" id="DAE21467.1"/>
    </source>
</evidence>
<sequence length="41" mass="4570">MEHSFSASLISNNTNSSSWTGSYFGMSNNFHHLAFTNKTLT</sequence>